<keyword evidence="2" id="KW-1185">Reference proteome</keyword>
<organism evidence="1 2">
    <name type="scientific">Portunus trituberculatus</name>
    <name type="common">Swimming crab</name>
    <name type="synonym">Neptunus trituberculatus</name>
    <dbReference type="NCBI Taxonomy" id="210409"/>
    <lineage>
        <taxon>Eukaryota</taxon>
        <taxon>Metazoa</taxon>
        <taxon>Ecdysozoa</taxon>
        <taxon>Arthropoda</taxon>
        <taxon>Crustacea</taxon>
        <taxon>Multicrustacea</taxon>
        <taxon>Malacostraca</taxon>
        <taxon>Eumalacostraca</taxon>
        <taxon>Eucarida</taxon>
        <taxon>Decapoda</taxon>
        <taxon>Pleocyemata</taxon>
        <taxon>Brachyura</taxon>
        <taxon>Eubrachyura</taxon>
        <taxon>Portunoidea</taxon>
        <taxon>Portunidae</taxon>
        <taxon>Portuninae</taxon>
        <taxon>Portunus</taxon>
    </lineage>
</organism>
<dbReference type="EMBL" id="VSRR010000078">
    <property type="protein sequence ID" value="MPC09636.1"/>
    <property type="molecule type" value="Genomic_DNA"/>
</dbReference>
<protein>
    <submittedName>
        <fullName evidence="1">Uncharacterized protein</fullName>
    </submittedName>
</protein>
<accession>A0A5B7CMT1</accession>
<sequence length="43" mass="5360">MVLVTEDRTRRHVKNIQMRQCMKDIVKYNFLHRMVEKWNALNN</sequence>
<dbReference type="AlphaFoldDB" id="A0A5B7CMT1"/>
<evidence type="ECO:0000313" key="1">
    <source>
        <dbReference type="EMBL" id="MPC09636.1"/>
    </source>
</evidence>
<dbReference type="Proteomes" id="UP000324222">
    <property type="component" value="Unassembled WGS sequence"/>
</dbReference>
<proteinExistence type="predicted"/>
<comment type="caution">
    <text evidence="1">The sequence shown here is derived from an EMBL/GenBank/DDBJ whole genome shotgun (WGS) entry which is preliminary data.</text>
</comment>
<name>A0A5B7CMT1_PORTR</name>
<reference evidence="1 2" key="1">
    <citation type="submission" date="2019-05" db="EMBL/GenBank/DDBJ databases">
        <title>Another draft genome of Portunus trituberculatus and its Hox gene families provides insights of decapod evolution.</title>
        <authorList>
            <person name="Jeong J.-H."/>
            <person name="Song I."/>
            <person name="Kim S."/>
            <person name="Choi T."/>
            <person name="Kim D."/>
            <person name="Ryu S."/>
            <person name="Kim W."/>
        </authorList>
    </citation>
    <scope>NUCLEOTIDE SEQUENCE [LARGE SCALE GENOMIC DNA]</scope>
    <source>
        <tissue evidence="1">Muscle</tissue>
    </source>
</reference>
<gene>
    <name evidence="1" type="ORF">E2C01_002252</name>
</gene>
<evidence type="ECO:0000313" key="2">
    <source>
        <dbReference type="Proteomes" id="UP000324222"/>
    </source>
</evidence>